<protein>
    <submittedName>
        <fullName evidence="4">Uncharacterized protein</fullName>
    </submittedName>
</protein>
<dbReference type="Gene3D" id="3.90.550.10">
    <property type="entry name" value="Spore Coat Polysaccharide Biosynthesis Protein SpsA, Chain A"/>
    <property type="match status" value="1"/>
</dbReference>
<comment type="caution">
    <text evidence="4">The sequence shown here is derived from an EMBL/GenBank/DDBJ whole genome shotgun (WGS) entry which is preliminary data.</text>
</comment>
<dbReference type="PANTHER" id="PTHR43083:SF6">
    <property type="entry name" value="MANNAN POLYMERASE COMPLEXES SUBUNIT MNN9"/>
    <property type="match status" value="1"/>
</dbReference>
<dbReference type="PANTHER" id="PTHR43083">
    <property type="entry name" value="MANNAN POLYMERASE II"/>
    <property type="match status" value="1"/>
</dbReference>
<keyword evidence="3" id="KW-1133">Transmembrane helix</keyword>
<accession>A0A080ZD18</accession>
<feature type="compositionally biased region" description="Low complexity" evidence="2">
    <location>
        <begin position="61"/>
        <end position="79"/>
    </location>
</feature>
<evidence type="ECO:0000256" key="1">
    <source>
        <dbReference type="ARBA" id="ARBA00037964"/>
    </source>
</evidence>
<reference evidence="4 5" key="1">
    <citation type="submission" date="2013-11" db="EMBL/GenBank/DDBJ databases">
        <title>The Genome Sequence of Phytophthora parasitica P1976.</title>
        <authorList>
            <consortium name="The Broad Institute Genomics Platform"/>
            <person name="Russ C."/>
            <person name="Tyler B."/>
            <person name="Panabieres F."/>
            <person name="Shan W."/>
            <person name="Tripathy S."/>
            <person name="Grunwald N."/>
            <person name="Machado M."/>
            <person name="Johnson C.S."/>
            <person name="Walker B."/>
            <person name="Young S."/>
            <person name="Zeng Q."/>
            <person name="Gargeya S."/>
            <person name="Fitzgerald M."/>
            <person name="Haas B."/>
            <person name="Abouelleil A."/>
            <person name="Allen A.W."/>
            <person name="Alvarado L."/>
            <person name="Arachchi H.M."/>
            <person name="Berlin A.M."/>
            <person name="Chapman S.B."/>
            <person name="Gainer-Dewar J."/>
            <person name="Goldberg J."/>
            <person name="Griggs A."/>
            <person name="Gujja S."/>
            <person name="Hansen M."/>
            <person name="Howarth C."/>
            <person name="Imamovic A."/>
            <person name="Ireland A."/>
            <person name="Larimer J."/>
            <person name="McCowan C."/>
            <person name="Murphy C."/>
            <person name="Pearson M."/>
            <person name="Poon T.W."/>
            <person name="Priest M."/>
            <person name="Roberts A."/>
            <person name="Saif S."/>
            <person name="Shea T."/>
            <person name="Sisk P."/>
            <person name="Sykes S."/>
            <person name="Wortman J."/>
            <person name="Nusbaum C."/>
            <person name="Birren B."/>
        </authorList>
    </citation>
    <scope>NUCLEOTIDE SEQUENCE [LARGE SCALE GENOMIC DNA]</scope>
    <source>
        <strain evidence="4 5">P1976</strain>
    </source>
</reference>
<feature type="transmembrane region" description="Helical" evidence="3">
    <location>
        <begin position="21"/>
        <end position="41"/>
    </location>
</feature>
<feature type="region of interest" description="Disordered" evidence="2">
    <location>
        <begin position="60"/>
        <end position="80"/>
    </location>
</feature>
<keyword evidence="3" id="KW-0472">Membrane</keyword>
<comment type="similarity">
    <text evidence="1">Belongs to the ANP1/MMN9/VAN1 family.</text>
</comment>
<dbReference type="InterPro" id="IPR052086">
    <property type="entry name" value="Mannan_Polymerase_Subunit"/>
</dbReference>
<proteinExistence type="inferred from homology"/>
<dbReference type="EMBL" id="ANJA01003263">
    <property type="protein sequence ID" value="ETO64529.1"/>
    <property type="molecule type" value="Genomic_DNA"/>
</dbReference>
<evidence type="ECO:0000256" key="3">
    <source>
        <dbReference type="SAM" id="Phobius"/>
    </source>
</evidence>
<dbReference type="Pfam" id="PF03452">
    <property type="entry name" value="Anp1"/>
    <property type="match status" value="1"/>
</dbReference>
<name>A0A080ZD18_PHYNI</name>
<evidence type="ECO:0000313" key="5">
    <source>
        <dbReference type="Proteomes" id="UP000028582"/>
    </source>
</evidence>
<keyword evidence="3" id="KW-0812">Transmembrane</keyword>
<organism evidence="4 5">
    <name type="scientific">Phytophthora nicotianae P1976</name>
    <dbReference type="NCBI Taxonomy" id="1317066"/>
    <lineage>
        <taxon>Eukaryota</taxon>
        <taxon>Sar</taxon>
        <taxon>Stramenopiles</taxon>
        <taxon>Oomycota</taxon>
        <taxon>Peronosporomycetes</taxon>
        <taxon>Peronosporales</taxon>
        <taxon>Peronosporaceae</taxon>
        <taxon>Phytophthora</taxon>
    </lineage>
</organism>
<gene>
    <name evidence="4" type="ORF">F444_17958</name>
</gene>
<evidence type="ECO:0000313" key="4">
    <source>
        <dbReference type="EMBL" id="ETO64529.1"/>
    </source>
</evidence>
<dbReference type="PROSITE" id="PS51257">
    <property type="entry name" value="PROKAR_LIPOPROTEIN"/>
    <property type="match status" value="1"/>
</dbReference>
<dbReference type="Proteomes" id="UP000028582">
    <property type="component" value="Unassembled WGS sequence"/>
</dbReference>
<evidence type="ECO:0000256" key="2">
    <source>
        <dbReference type="SAM" id="MobiDB-lite"/>
    </source>
</evidence>
<dbReference type="InterPro" id="IPR029044">
    <property type="entry name" value="Nucleotide-diphossugar_trans"/>
</dbReference>
<sequence length="450" mass="50514">MRSARLFYQRAVLRGKSIRRGVLMALLGLAVFSCWVPWFIMPIGSHFELEKKPASAVTSALSPDASTTSPLLSPSKPVTDTLHPDASVPSVLRATAPASSVVLRPNTPVASALSSDSPVTSVLHPDTPEQGRLNPLVPFTVKATTQLFSEYEETFPQHGKNEPGQHYRIENTEVLTQPGNRDKDSVLIICVLNDAQSWGINRTMEDFFKLIGSFEYPRSKISIALLTSSMVEFTKAKQLFGSYIEQYSRLSGIFRNDFSAKGLTRANRHIHSLQASRRRMLARYRNYALLSTMESWHQHVVWVDADITAIPSGLVLKMVQSGRDILEPMCVRNIRGKWFNYDSNAWVGQRKVRSANDKDFVPGPLNARSFHNLPDRSKPFVPLDSVGGTMLYVRADIHRQGVMFPVHYVIGSEWGREGYDGIETEGLCYSAHFLGYKCWGMPQDAIQHIW</sequence>
<dbReference type="AlphaFoldDB" id="A0A080ZD18"/>